<organism evidence="2 3">
    <name type="scientific">Gossypium mustelinum</name>
    <name type="common">Cotton</name>
    <name type="synonym">Gossypium caicoense</name>
    <dbReference type="NCBI Taxonomy" id="34275"/>
    <lineage>
        <taxon>Eukaryota</taxon>
        <taxon>Viridiplantae</taxon>
        <taxon>Streptophyta</taxon>
        <taxon>Embryophyta</taxon>
        <taxon>Tracheophyta</taxon>
        <taxon>Spermatophyta</taxon>
        <taxon>Magnoliopsida</taxon>
        <taxon>eudicotyledons</taxon>
        <taxon>Gunneridae</taxon>
        <taxon>Pentapetalae</taxon>
        <taxon>rosids</taxon>
        <taxon>malvids</taxon>
        <taxon>Malvales</taxon>
        <taxon>Malvaceae</taxon>
        <taxon>Malvoideae</taxon>
        <taxon>Gossypium</taxon>
    </lineage>
</organism>
<dbReference type="Proteomes" id="UP000323597">
    <property type="component" value="Chromosome A10"/>
</dbReference>
<proteinExistence type="predicted"/>
<name>A0A5D2XLJ4_GOSMU</name>
<sequence>MGCKIITMLSILALLLSLSLLLLASSTTCTRVAETLLITYIYISIM</sequence>
<reference evidence="2 3" key="1">
    <citation type="submission" date="2019-07" db="EMBL/GenBank/DDBJ databases">
        <title>WGS assembly of Gossypium mustelinum.</title>
        <authorList>
            <person name="Chen Z.J."/>
            <person name="Sreedasyam A."/>
            <person name="Ando A."/>
            <person name="Song Q."/>
            <person name="De L."/>
            <person name="Hulse-Kemp A."/>
            <person name="Ding M."/>
            <person name="Ye W."/>
            <person name="Kirkbride R."/>
            <person name="Jenkins J."/>
            <person name="Plott C."/>
            <person name="Lovell J."/>
            <person name="Lin Y.-M."/>
            <person name="Vaughn R."/>
            <person name="Liu B."/>
            <person name="Li W."/>
            <person name="Simpson S."/>
            <person name="Scheffler B."/>
            <person name="Saski C."/>
            <person name="Grover C."/>
            <person name="Hu G."/>
            <person name="Conover J."/>
            <person name="Carlson J."/>
            <person name="Shu S."/>
            <person name="Boston L."/>
            <person name="Williams M."/>
            <person name="Peterson D."/>
            <person name="Mcgee K."/>
            <person name="Jones D."/>
            <person name="Wendel J."/>
            <person name="Stelly D."/>
            <person name="Grimwood J."/>
            <person name="Schmutz J."/>
        </authorList>
    </citation>
    <scope>NUCLEOTIDE SEQUENCE [LARGE SCALE GENOMIC DNA]</scope>
    <source>
        <strain evidence="2">1408120.09</strain>
    </source>
</reference>
<gene>
    <name evidence="2" type="ORF">E1A91_A10G146800v1</name>
</gene>
<keyword evidence="1" id="KW-0732">Signal</keyword>
<accession>A0A5D2XLJ4</accession>
<evidence type="ECO:0000256" key="1">
    <source>
        <dbReference type="SAM" id="SignalP"/>
    </source>
</evidence>
<dbReference type="AlphaFoldDB" id="A0A5D2XLJ4"/>
<evidence type="ECO:0000313" key="2">
    <source>
        <dbReference type="EMBL" id="TYJ14865.1"/>
    </source>
</evidence>
<evidence type="ECO:0000313" key="3">
    <source>
        <dbReference type="Proteomes" id="UP000323597"/>
    </source>
</evidence>
<feature type="chain" id="PRO_5022680994" evidence="1">
    <location>
        <begin position="27"/>
        <end position="46"/>
    </location>
</feature>
<dbReference type="EMBL" id="CM017645">
    <property type="protein sequence ID" value="TYJ14865.1"/>
    <property type="molecule type" value="Genomic_DNA"/>
</dbReference>
<feature type="signal peptide" evidence="1">
    <location>
        <begin position="1"/>
        <end position="26"/>
    </location>
</feature>
<protein>
    <submittedName>
        <fullName evidence="2">Uncharacterized protein</fullName>
    </submittedName>
</protein>
<keyword evidence="3" id="KW-1185">Reference proteome</keyword>